<evidence type="ECO:0000313" key="3">
    <source>
        <dbReference type="Proteomes" id="UP000828390"/>
    </source>
</evidence>
<dbReference type="GO" id="GO:0005829">
    <property type="term" value="C:cytosol"/>
    <property type="evidence" value="ECO:0007669"/>
    <property type="project" value="TreeGrafter"/>
</dbReference>
<dbReference type="EMBL" id="JAIWYP010000001">
    <property type="protein sequence ID" value="KAH3882900.1"/>
    <property type="molecule type" value="Genomic_DNA"/>
</dbReference>
<reference evidence="2" key="2">
    <citation type="submission" date="2020-11" db="EMBL/GenBank/DDBJ databases">
        <authorList>
            <person name="McCartney M.A."/>
            <person name="Auch B."/>
            <person name="Kono T."/>
            <person name="Mallez S."/>
            <person name="Becker A."/>
            <person name="Gohl D.M."/>
            <person name="Silverstein K.A.T."/>
            <person name="Koren S."/>
            <person name="Bechman K.B."/>
            <person name="Herman A."/>
            <person name="Abrahante J.E."/>
            <person name="Garbe J."/>
        </authorList>
    </citation>
    <scope>NUCLEOTIDE SEQUENCE</scope>
    <source>
        <strain evidence="2">Duluth1</strain>
        <tissue evidence="2">Whole animal</tissue>
    </source>
</reference>
<dbReference type="InterPro" id="IPR013094">
    <property type="entry name" value="AB_hydrolase_3"/>
</dbReference>
<keyword evidence="3" id="KW-1185">Reference proteome</keyword>
<comment type="caution">
    <text evidence="2">The sequence shown here is derived from an EMBL/GenBank/DDBJ whole genome shotgun (WGS) entry which is preliminary data.</text>
</comment>
<sequence>MKAYDNRGFQKKDLSQKLNFGRSDITREFIDKMTDPYVSPLIADPELLVGLPRAYIMTAGYDIIRDDEIMYATRLRQAGVPTHLINNKTSFHTALMFSEGPFSLNIARQTVSDIVSFLHDHV</sequence>
<dbReference type="AlphaFoldDB" id="A0A9D4RXR8"/>
<name>A0A9D4RXR8_DREPO</name>
<protein>
    <recommendedName>
        <fullName evidence="1">Alpha/beta hydrolase fold-3 domain-containing protein</fullName>
    </recommendedName>
</protein>
<gene>
    <name evidence="2" type="ORF">DPMN_006846</name>
</gene>
<dbReference type="Proteomes" id="UP000828390">
    <property type="component" value="Unassembled WGS sequence"/>
</dbReference>
<dbReference type="Gene3D" id="3.40.50.1820">
    <property type="entry name" value="alpha/beta hydrolase"/>
    <property type="match status" value="1"/>
</dbReference>
<reference evidence="2" key="1">
    <citation type="journal article" date="2019" name="bioRxiv">
        <title>The Genome of the Zebra Mussel, Dreissena polymorpha: A Resource for Invasive Species Research.</title>
        <authorList>
            <person name="McCartney M.A."/>
            <person name="Auch B."/>
            <person name="Kono T."/>
            <person name="Mallez S."/>
            <person name="Zhang Y."/>
            <person name="Obille A."/>
            <person name="Becker A."/>
            <person name="Abrahante J.E."/>
            <person name="Garbe J."/>
            <person name="Badalamenti J.P."/>
            <person name="Herman A."/>
            <person name="Mangelson H."/>
            <person name="Liachko I."/>
            <person name="Sullivan S."/>
            <person name="Sone E.D."/>
            <person name="Koren S."/>
            <person name="Silverstein K.A.T."/>
            <person name="Beckman K.B."/>
            <person name="Gohl D.M."/>
        </authorList>
    </citation>
    <scope>NUCLEOTIDE SEQUENCE</scope>
    <source>
        <strain evidence="2">Duluth1</strain>
        <tissue evidence="2">Whole animal</tissue>
    </source>
</reference>
<dbReference type="GO" id="GO:0019433">
    <property type="term" value="P:triglyceride catabolic process"/>
    <property type="evidence" value="ECO:0007669"/>
    <property type="project" value="TreeGrafter"/>
</dbReference>
<organism evidence="2 3">
    <name type="scientific">Dreissena polymorpha</name>
    <name type="common">Zebra mussel</name>
    <name type="synonym">Mytilus polymorpha</name>
    <dbReference type="NCBI Taxonomy" id="45954"/>
    <lineage>
        <taxon>Eukaryota</taxon>
        <taxon>Metazoa</taxon>
        <taxon>Spiralia</taxon>
        <taxon>Lophotrochozoa</taxon>
        <taxon>Mollusca</taxon>
        <taxon>Bivalvia</taxon>
        <taxon>Autobranchia</taxon>
        <taxon>Heteroconchia</taxon>
        <taxon>Euheterodonta</taxon>
        <taxon>Imparidentia</taxon>
        <taxon>Neoheterodontei</taxon>
        <taxon>Myida</taxon>
        <taxon>Dreissenoidea</taxon>
        <taxon>Dreissenidae</taxon>
        <taxon>Dreissena</taxon>
    </lineage>
</organism>
<evidence type="ECO:0000259" key="1">
    <source>
        <dbReference type="Pfam" id="PF07859"/>
    </source>
</evidence>
<accession>A0A9D4RXR8</accession>
<dbReference type="InterPro" id="IPR029058">
    <property type="entry name" value="AB_hydrolase_fold"/>
</dbReference>
<dbReference type="Pfam" id="PF07859">
    <property type="entry name" value="Abhydrolase_3"/>
    <property type="match status" value="1"/>
</dbReference>
<dbReference type="GO" id="GO:0004771">
    <property type="term" value="F:sterol ester esterase activity"/>
    <property type="evidence" value="ECO:0007669"/>
    <property type="project" value="TreeGrafter"/>
</dbReference>
<feature type="domain" description="Alpha/beta hydrolase fold-3" evidence="1">
    <location>
        <begin position="31"/>
        <end position="94"/>
    </location>
</feature>
<dbReference type="GO" id="GO:0004806">
    <property type="term" value="F:triacylglycerol lipase activity"/>
    <property type="evidence" value="ECO:0007669"/>
    <property type="project" value="TreeGrafter"/>
</dbReference>
<dbReference type="PANTHER" id="PTHR23025">
    <property type="entry name" value="TRIACYLGLYCEROL LIPASE"/>
    <property type="match status" value="1"/>
</dbReference>
<evidence type="ECO:0000313" key="2">
    <source>
        <dbReference type="EMBL" id="KAH3882900.1"/>
    </source>
</evidence>
<dbReference type="SUPFAM" id="SSF53474">
    <property type="entry name" value="alpha/beta-Hydrolases"/>
    <property type="match status" value="1"/>
</dbReference>
<dbReference type="PANTHER" id="PTHR23025:SF4">
    <property type="entry name" value="ALPHA_BETA HYDROLASE FOLD-3 DOMAIN-CONTAINING PROTEIN"/>
    <property type="match status" value="1"/>
</dbReference>
<proteinExistence type="predicted"/>